<dbReference type="Gene3D" id="3.40.50.2300">
    <property type="match status" value="2"/>
</dbReference>
<keyword evidence="3" id="KW-0804">Transcription</keyword>
<protein>
    <submittedName>
        <fullName evidence="5">LacI family DNA-binding transcriptional regulator</fullName>
    </submittedName>
</protein>
<keyword evidence="6" id="KW-1185">Reference proteome</keyword>
<gene>
    <name evidence="5" type="ORF">ACFQ0P_04360</name>
</gene>
<dbReference type="InterPro" id="IPR000843">
    <property type="entry name" value="HTH_LacI"/>
</dbReference>
<feature type="domain" description="HTH lacI-type" evidence="4">
    <location>
        <begin position="6"/>
        <end position="60"/>
    </location>
</feature>
<dbReference type="RefSeq" id="WP_204980741.1">
    <property type="nucleotide sequence ID" value="NZ_JBHTII010000001.1"/>
</dbReference>
<dbReference type="InterPro" id="IPR028082">
    <property type="entry name" value="Peripla_BP_I"/>
</dbReference>
<dbReference type="Pfam" id="PF00356">
    <property type="entry name" value="LacI"/>
    <property type="match status" value="1"/>
</dbReference>
<accession>A0ABW3AH69</accession>
<dbReference type="EMBL" id="JBHTII010000001">
    <property type="protein sequence ID" value="MFD0789619.1"/>
    <property type="molecule type" value="Genomic_DNA"/>
</dbReference>
<dbReference type="InterPro" id="IPR010982">
    <property type="entry name" value="Lambda_DNA-bd_dom_sf"/>
</dbReference>
<name>A0ABW3AH69_9MICO</name>
<evidence type="ECO:0000259" key="4">
    <source>
        <dbReference type="PROSITE" id="PS50932"/>
    </source>
</evidence>
<keyword evidence="1" id="KW-0805">Transcription regulation</keyword>
<dbReference type="Proteomes" id="UP001597055">
    <property type="component" value="Unassembled WGS sequence"/>
</dbReference>
<comment type="caution">
    <text evidence="5">The sequence shown here is derived from an EMBL/GenBank/DDBJ whole genome shotgun (WGS) entry which is preliminary data.</text>
</comment>
<evidence type="ECO:0000256" key="1">
    <source>
        <dbReference type="ARBA" id="ARBA00023015"/>
    </source>
</evidence>
<evidence type="ECO:0000313" key="6">
    <source>
        <dbReference type="Proteomes" id="UP001597055"/>
    </source>
</evidence>
<dbReference type="SUPFAM" id="SSF47413">
    <property type="entry name" value="lambda repressor-like DNA-binding domains"/>
    <property type="match status" value="1"/>
</dbReference>
<evidence type="ECO:0000256" key="2">
    <source>
        <dbReference type="ARBA" id="ARBA00023125"/>
    </source>
</evidence>
<evidence type="ECO:0000313" key="5">
    <source>
        <dbReference type="EMBL" id="MFD0789619.1"/>
    </source>
</evidence>
<sequence>MAPEGVTLAGVAARAGVSITTVSKVLNGRGDVASPTRRRVEDALLDAGYLRSPAEGEVIELVLAGQFEGPAAALLVAGALKGASRAGLRLVLTRIDDGAPEGWLEGIIRRGPAAVLLGCSATAREIARLRMRGIPVVRVGPVAAGAGAAMVAASDRAGGAVGADHLLHLGHHRISVVADAADADRARRRIGGARASASTRGVVIPDRWVGTPGRADVGAYIAGLLGADPRPSAVLVVSDLAGVDVLRAISARGLAVPGDVSLVAYDDGRLTRLALPRATVVRHPLDALGLEAVRTAVRMLAQPEARPLTVELSPTIAPGWSTAAIAD</sequence>
<dbReference type="SMART" id="SM00354">
    <property type="entry name" value="HTH_LACI"/>
    <property type="match status" value="1"/>
</dbReference>
<dbReference type="PANTHER" id="PTHR30146">
    <property type="entry name" value="LACI-RELATED TRANSCRIPTIONAL REPRESSOR"/>
    <property type="match status" value="1"/>
</dbReference>
<dbReference type="PROSITE" id="PS50932">
    <property type="entry name" value="HTH_LACI_2"/>
    <property type="match status" value="1"/>
</dbReference>
<evidence type="ECO:0000256" key="3">
    <source>
        <dbReference type="ARBA" id="ARBA00023163"/>
    </source>
</evidence>
<organism evidence="5 6">
    <name type="scientific">Microbacterium insulae</name>
    <dbReference type="NCBI Taxonomy" id="483014"/>
    <lineage>
        <taxon>Bacteria</taxon>
        <taxon>Bacillati</taxon>
        <taxon>Actinomycetota</taxon>
        <taxon>Actinomycetes</taxon>
        <taxon>Micrococcales</taxon>
        <taxon>Microbacteriaceae</taxon>
        <taxon>Microbacterium</taxon>
    </lineage>
</organism>
<keyword evidence="2 5" id="KW-0238">DNA-binding</keyword>
<reference evidence="6" key="1">
    <citation type="journal article" date="2019" name="Int. J. Syst. Evol. Microbiol.">
        <title>The Global Catalogue of Microorganisms (GCM) 10K type strain sequencing project: providing services to taxonomists for standard genome sequencing and annotation.</title>
        <authorList>
            <consortium name="The Broad Institute Genomics Platform"/>
            <consortium name="The Broad Institute Genome Sequencing Center for Infectious Disease"/>
            <person name="Wu L."/>
            <person name="Ma J."/>
        </authorList>
    </citation>
    <scope>NUCLEOTIDE SEQUENCE [LARGE SCALE GENOMIC DNA]</scope>
    <source>
        <strain evidence="6">CCUG 54523</strain>
    </source>
</reference>
<dbReference type="PANTHER" id="PTHR30146:SF153">
    <property type="entry name" value="LACTOSE OPERON REPRESSOR"/>
    <property type="match status" value="1"/>
</dbReference>
<dbReference type="SUPFAM" id="SSF53822">
    <property type="entry name" value="Periplasmic binding protein-like I"/>
    <property type="match status" value="1"/>
</dbReference>
<dbReference type="GO" id="GO:0003677">
    <property type="term" value="F:DNA binding"/>
    <property type="evidence" value="ECO:0007669"/>
    <property type="project" value="UniProtKB-KW"/>
</dbReference>
<proteinExistence type="predicted"/>
<dbReference type="Gene3D" id="1.10.260.40">
    <property type="entry name" value="lambda repressor-like DNA-binding domains"/>
    <property type="match status" value="1"/>
</dbReference>
<dbReference type="CDD" id="cd01392">
    <property type="entry name" value="HTH_LacI"/>
    <property type="match status" value="1"/>
</dbReference>
<dbReference type="InterPro" id="IPR046335">
    <property type="entry name" value="LacI/GalR-like_sensor"/>
</dbReference>
<dbReference type="Pfam" id="PF13377">
    <property type="entry name" value="Peripla_BP_3"/>
    <property type="match status" value="1"/>
</dbReference>